<dbReference type="InterPro" id="IPR000909">
    <property type="entry name" value="PLipase_C_PInositol-sp_X_dom"/>
</dbReference>
<dbReference type="SMART" id="SM00148">
    <property type="entry name" value="PLCXc"/>
    <property type="match status" value="1"/>
</dbReference>
<dbReference type="Proteomes" id="UP001583186">
    <property type="component" value="Unassembled WGS sequence"/>
</dbReference>
<evidence type="ECO:0000313" key="2">
    <source>
        <dbReference type="EMBL" id="KAL1889313.1"/>
    </source>
</evidence>
<keyword evidence="3" id="KW-1185">Reference proteome</keyword>
<dbReference type="PROSITE" id="PS50007">
    <property type="entry name" value="PIPLC_X_DOMAIN"/>
    <property type="match status" value="1"/>
</dbReference>
<proteinExistence type="predicted"/>
<organism evidence="2 3">
    <name type="scientific">Sporothrix stenoceras</name>
    <dbReference type="NCBI Taxonomy" id="5173"/>
    <lineage>
        <taxon>Eukaryota</taxon>
        <taxon>Fungi</taxon>
        <taxon>Dikarya</taxon>
        <taxon>Ascomycota</taxon>
        <taxon>Pezizomycotina</taxon>
        <taxon>Sordariomycetes</taxon>
        <taxon>Sordariomycetidae</taxon>
        <taxon>Ophiostomatales</taxon>
        <taxon>Ophiostomataceae</taxon>
        <taxon>Sporothrix</taxon>
    </lineage>
</organism>
<dbReference type="EMBL" id="JAWCUI010000076">
    <property type="protein sequence ID" value="KAL1889313.1"/>
    <property type="molecule type" value="Genomic_DNA"/>
</dbReference>
<evidence type="ECO:0000313" key="3">
    <source>
        <dbReference type="Proteomes" id="UP001583186"/>
    </source>
</evidence>
<dbReference type="SUPFAM" id="SSF51695">
    <property type="entry name" value="PLC-like phosphodiesterases"/>
    <property type="match status" value="1"/>
</dbReference>
<evidence type="ECO:0000259" key="1">
    <source>
        <dbReference type="SMART" id="SM00148"/>
    </source>
</evidence>
<reference evidence="2 3" key="1">
    <citation type="journal article" date="2024" name="IMA Fungus">
        <title>IMA Genome - F19 : A genome assembly and annotation guide to empower mycologists, including annotated draft genome sequences of Ceratocystis pirilliformis, Diaporthe australafricana, Fusarium ophioides, Paecilomyces lecythidis, and Sporothrix stenoceras.</title>
        <authorList>
            <person name="Aylward J."/>
            <person name="Wilson A.M."/>
            <person name="Visagie C.M."/>
            <person name="Spraker J."/>
            <person name="Barnes I."/>
            <person name="Buitendag C."/>
            <person name="Ceriani C."/>
            <person name="Del Mar Angel L."/>
            <person name="du Plessis D."/>
            <person name="Fuchs T."/>
            <person name="Gasser K."/>
            <person name="Kramer D."/>
            <person name="Li W."/>
            <person name="Munsamy K."/>
            <person name="Piso A."/>
            <person name="Price J.L."/>
            <person name="Sonnekus B."/>
            <person name="Thomas C."/>
            <person name="van der Nest A."/>
            <person name="van Dijk A."/>
            <person name="van Heerden A."/>
            <person name="van Vuuren N."/>
            <person name="Yilmaz N."/>
            <person name="Duong T.A."/>
            <person name="van der Merwe N.A."/>
            <person name="Wingfield M.J."/>
            <person name="Wingfield B.D."/>
        </authorList>
    </citation>
    <scope>NUCLEOTIDE SEQUENCE [LARGE SCALE GENOMIC DNA]</scope>
    <source>
        <strain evidence="2 3">CMW 5346</strain>
    </source>
</reference>
<protein>
    <recommendedName>
        <fullName evidence="1">Phosphatidylinositol-specific phospholipase C X domain-containing protein</fullName>
    </recommendedName>
</protein>
<dbReference type="InterPro" id="IPR017946">
    <property type="entry name" value="PLC-like_Pdiesterase_TIM-brl"/>
</dbReference>
<dbReference type="Pfam" id="PF00388">
    <property type="entry name" value="PI-PLC-X"/>
    <property type="match status" value="1"/>
</dbReference>
<dbReference type="PANTHER" id="PTHR13593">
    <property type="match status" value="1"/>
</dbReference>
<comment type="caution">
    <text evidence="2">The sequence shown here is derived from an EMBL/GenBank/DDBJ whole genome shotgun (WGS) entry which is preliminary data.</text>
</comment>
<name>A0ABR3YLY0_9PEZI</name>
<gene>
    <name evidence="2" type="ORF">Sste5346_008968</name>
</gene>
<accession>A0ABR3YLY0</accession>
<dbReference type="CDD" id="cd08586">
    <property type="entry name" value="PI-PLCc_BcPLC_like"/>
    <property type="match status" value="1"/>
</dbReference>
<sequence length="481" mass="52647">MPIFPPREPVPRPGKRSLVPCINSNASNSRRAILSVPFLLLLAFILKTWFDVFDTIPGLEAAQVVNVPVILANTVAETVPKTTAAPNSINNLLTPVSASPEADHTSPFSFDIAAALTGANASLYANWMATAPDDWSLARLAIPGTHDTLTHRIDLLGYRCQNAGLYEQLAAGVRYLDVRARVQVQPGSSDSAGKANPLGIYHASVYTGYEFADVAQTVFAFLEAHPSETVIIRLKEEALPLNGSVSDPPGPAKDAGQFAIDTNVTPPFLEAFDNYRLNDPRTAAGLAKYLYRSNTSDDPHFQTPPPEHIPTVGALRGKILILQEFPYFPVSYLAAPPGSVPWYGIPWELSSRLLEIEDYWQTPDLQHLDDKWDAVRDNLQAAAKNATVDENGMPLFLSHLSASVGVTPIDAAAGPTNRSVEGINDRTGWWLERGDDLAESWETRKPHKGPYTPVGVVMADFPGRRLIDAILRRNTFFEFED</sequence>
<dbReference type="InterPro" id="IPR051057">
    <property type="entry name" value="PI-PLC_domain"/>
</dbReference>
<dbReference type="Gene3D" id="3.20.20.190">
    <property type="entry name" value="Phosphatidylinositol (PI) phosphodiesterase"/>
    <property type="match status" value="1"/>
</dbReference>
<dbReference type="PANTHER" id="PTHR13593:SF113">
    <property type="entry name" value="SI:DKEY-266F7.9"/>
    <property type="match status" value="1"/>
</dbReference>
<feature type="domain" description="Phosphatidylinositol-specific phospholipase C X" evidence="1">
    <location>
        <begin position="133"/>
        <end position="324"/>
    </location>
</feature>